<evidence type="ECO:0000313" key="4">
    <source>
        <dbReference type="EMBL" id="CAA0838755.1"/>
    </source>
</evidence>
<dbReference type="Pfam" id="PF16135">
    <property type="entry name" value="TDBD"/>
    <property type="match status" value="1"/>
</dbReference>
<evidence type="ECO:0000259" key="3">
    <source>
        <dbReference type="Pfam" id="PF16135"/>
    </source>
</evidence>
<keyword evidence="2" id="KW-0539">Nucleus</keyword>
<dbReference type="EMBL" id="CACSLK010031421">
    <property type="protein sequence ID" value="CAA0838755.1"/>
    <property type="molecule type" value="Genomic_DNA"/>
</dbReference>
<dbReference type="InterPro" id="IPR032308">
    <property type="entry name" value="TDBD"/>
</dbReference>
<dbReference type="Proteomes" id="UP001153555">
    <property type="component" value="Unassembled WGS sequence"/>
</dbReference>
<name>A0A9N7NY80_STRHE</name>
<dbReference type="GO" id="GO:0000977">
    <property type="term" value="F:RNA polymerase II transcription regulatory region sequence-specific DNA binding"/>
    <property type="evidence" value="ECO:0007669"/>
    <property type="project" value="TreeGrafter"/>
</dbReference>
<keyword evidence="5" id="KW-1185">Reference proteome</keyword>
<dbReference type="GO" id="GO:0042393">
    <property type="term" value="F:histone binding"/>
    <property type="evidence" value="ECO:0007669"/>
    <property type="project" value="TreeGrafter"/>
</dbReference>
<dbReference type="GO" id="GO:0005634">
    <property type="term" value="C:nucleus"/>
    <property type="evidence" value="ECO:0007669"/>
    <property type="project" value="UniProtKB-SubCell"/>
</dbReference>
<dbReference type="PANTHER" id="PTHR47025">
    <property type="entry name" value="AUTOIMMUNE REGULATOR"/>
    <property type="match status" value="1"/>
</dbReference>
<evidence type="ECO:0000313" key="5">
    <source>
        <dbReference type="Proteomes" id="UP001153555"/>
    </source>
</evidence>
<dbReference type="GO" id="GO:0045944">
    <property type="term" value="P:positive regulation of transcription by RNA polymerase II"/>
    <property type="evidence" value="ECO:0007669"/>
    <property type="project" value="TreeGrafter"/>
</dbReference>
<organism evidence="4 5">
    <name type="scientific">Striga hermonthica</name>
    <name type="common">Purple witchweed</name>
    <name type="synonym">Buchnera hermonthica</name>
    <dbReference type="NCBI Taxonomy" id="68872"/>
    <lineage>
        <taxon>Eukaryota</taxon>
        <taxon>Viridiplantae</taxon>
        <taxon>Streptophyta</taxon>
        <taxon>Embryophyta</taxon>
        <taxon>Tracheophyta</taxon>
        <taxon>Spermatophyta</taxon>
        <taxon>Magnoliopsida</taxon>
        <taxon>eudicotyledons</taxon>
        <taxon>Gunneridae</taxon>
        <taxon>Pentapetalae</taxon>
        <taxon>asterids</taxon>
        <taxon>lamiids</taxon>
        <taxon>Lamiales</taxon>
        <taxon>Orobanchaceae</taxon>
        <taxon>Buchnereae</taxon>
        <taxon>Striga</taxon>
    </lineage>
</organism>
<reference evidence="4" key="1">
    <citation type="submission" date="2019-12" db="EMBL/GenBank/DDBJ databases">
        <authorList>
            <person name="Scholes J."/>
        </authorList>
    </citation>
    <scope>NUCLEOTIDE SEQUENCE</scope>
</reference>
<dbReference type="GO" id="GO:0003682">
    <property type="term" value="F:chromatin binding"/>
    <property type="evidence" value="ECO:0007669"/>
    <property type="project" value="TreeGrafter"/>
</dbReference>
<accession>A0A9N7NY80</accession>
<sequence length="358" mass="39521">MSSDKSTRADYKRSQPFFLSNSEQELFCNKKQAVEYTATSSFMNGSSSSQSGNQRDINCVPYDPNFFPNLVASEKNNSHDAPGSESRLRNDYLISLSMSQAAEDPQFLNTALRKVKVNEVPQKNNSIMGSNFLTSGNNSMHAELASKTNGNFLFNNHYYNSAGPLYSKDQNNFFAVNPFYGKPNEMFVPAGFGQDDDVIPYTDETAVIDENSDKGKQSKEVKVKNGLFSNFPLDVRSLLETGIYDGVPVKYVSWTRETSLRGVIKGAGYLCSCGECKLSKVVSGYAFERHAGGRTKHPNKHIYFENGKTISAVAQELKATPPEKLFEAVKTATGSAVHLTNFLTWRASIEAATISRGS</sequence>
<dbReference type="AlphaFoldDB" id="A0A9N7NY80"/>
<comment type="subcellular location">
    <subcellularLocation>
        <location evidence="1">Nucleus</location>
    </subcellularLocation>
</comment>
<dbReference type="OrthoDB" id="1863332at2759"/>
<gene>
    <name evidence="4" type="ORF">SHERM_05333</name>
</gene>
<proteinExistence type="predicted"/>
<feature type="domain" description="Tify" evidence="3">
    <location>
        <begin position="262"/>
        <end position="316"/>
    </location>
</feature>
<protein>
    <recommendedName>
        <fullName evidence="3">Tify domain-containing protein</fullName>
    </recommendedName>
</protein>
<evidence type="ECO:0000256" key="1">
    <source>
        <dbReference type="ARBA" id="ARBA00004123"/>
    </source>
</evidence>
<evidence type="ECO:0000256" key="2">
    <source>
        <dbReference type="ARBA" id="ARBA00023242"/>
    </source>
</evidence>
<dbReference type="PANTHER" id="PTHR47025:SF9">
    <property type="entry name" value="PROTEIN, PUTATIVE-RELATED"/>
    <property type="match status" value="1"/>
</dbReference>
<comment type="caution">
    <text evidence="4">The sequence shown here is derived from an EMBL/GenBank/DDBJ whole genome shotgun (WGS) entry which is preliminary data.</text>
</comment>